<dbReference type="SUPFAM" id="SSF55729">
    <property type="entry name" value="Acyl-CoA N-acyltransferases (Nat)"/>
    <property type="match status" value="1"/>
</dbReference>
<sequence>MAVGSRAENSGWIMFAVQRQNEPSIIGEVGFFLPQEGPTTGDLGWWLNSDHQGQGYGAEAVEALVDWCFKVRGLHRLTAHCLASNTASERLMARVGLRLVTRSVGSRWSAGAWHDEVGYALLKDDWQARSHPEAVKPRPMPAQDHERPQDM</sequence>
<keyword evidence="4" id="KW-1185">Reference proteome</keyword>
<protein>
    <submittedName>
        <fullName evidence="3">GNAT family N-acetyltransferase</fullName>
    </submittedName>
</protein>
<evidence type="ECO:0000259" key="2">
    <source>
        <dbReference type="PROSITE" id="PS51186"/>
    </source>
</evidence>
<evidence type="ECO:0000256" key="1">
    <source>
        <dbReference type="SAM" id="MobiDB-lite"/>
    </source>
</evidence>
<gene>
    <name evidence="3" type="ORF">LHA26_05510</name>
</gene>
<evidence type="ECO:0000313" key="3">
    <source>
        <dbReference type="EMBL" id="USI74495.1"/>
    </source>
</evidence>
<dbReference type="PANTHER" id="PTHR43792">
    <property type="entry name" value="GNAT FAMILY, PUTATIVE (AFU_ORTHOLOGUE AFUA_3G00765)-RELATED-RELATED"/>
    <property type="match status" value="1"/>
</dbReference>
<feature type="region of interest" description="Disordered" evidence="1">
    <location>
        <begin position="130"/>
        <end position="151"/>
    </location>
</feature>
<dbReference type="Pfam" id="PF13302">
    <property type="entry name" value="Acetyltransf_3"/>
    <property type="match status" value="1"/>
</dbReference>
<evidence type="ECO:0000313" key="4">
    <source>
        <dbReference type="Proteomes" id="UP001056937"/>
    </source>
</evidence>
<dbReference type="CDD" id="cd04301">
    <property type="entry name" value="NAT_SF"/>
    <property type="match status" value="1"/>
</dbReference>
<reference evidence="3" key="1">
    <citation type="journal article" date="2022" name="Toxins">
        <title>Genomic Analysis of Sphingopyxis sp. USTB-05 for Biodegrading Cyanobacterial Hepatotoxins.</title>
        <authorList>
            <person name="Liu C."/>
            <person name="Xu Q."/>
            <person name="Zhao Z."/>
            <person name="Zhang H."/>
            <person name="Liu X."/>
            <person name="Yin C."/>
            <person name="Liu Y."/>
            <person name="Yan H."/>
        </authorList>
    </citation>
    <scope>NUCLEOTIDE SEQUENCE</scope>
    <source>
        <strain evidence="3">NBD5</strain>
    </source>
</reference>
<accession>A0ABY4XCU6</accession>
<proteinExistence type="predicted"/>
<name>A0ABY4XCU6_9SPHN</name>
<dbReference type="InterPro" id="IPR000182">
    <property type="entry name" value="GNAT_dom"/>
</dbReference>
<dbReference type="PROSITE" id="PS51186">
    <property type="entry name" value="GNAT"/>
    <property type="match status" value="1"/>
</dbReference>
<dbReference type="RefSeq" id="WP_302898067.1">
    <property type="nucleotide sequence ID" value="NZ_CP084930.1"/>
</dbReference>
<dbReference type="Gene3D" id="3.40.630.30">
    <property type="match status" value="1"/>
</dbReference>
<dbReference type="Proteomes" id="UP001056937">
    <property type="component" value="Chromosome 1"/>
</dbReference>
<feature type="domain" description="N-acetyltransferase" evidence="2">
    <location>
        <begin position="1"/>
        <end position="124"/>
    </location>
</feature>
<organism evidence="3 4">
    <name type="scientific">Sphingomonas morindae</name>
    <dbReference type="NCBI Taxonomy" id="1541170"/>
    <lineage>
        <taxon>Bacteria</taxon>
        <taxon>Pseudomonadati</taxon>
        <taxon>Pseudomonadota</taxon>
        <taxon>Alphaproteobacteria</taxon>
        <taxon>Sphingomonadales</taxon>
        <taxon>Sphingomonadaceae</taxon>
        <taxon>Sphingomonas</taxon>
    </lineage>
</organism>
<dbReference type="InterPro" id="IPR016181">
    <property type="entry name" value="Acyl_CoA_acyltransferase"/>
</dbReference>
<dbReference type="InterPro" id="IPR051531">
    <property type="entry name" value="N-acetyltransferase"/>
</dbReference>
<dbReference type="EMBL" id="CP084930">
    <property type="protein sequence ID" value="USI74495.1"/>
    <property type="molecule type" value="Genomic_DNA"/>
</dbReference>